<dbReference type="GO" id="GO:0030246">
    <property type="term" value="F:carbohydrate binding"/>
    <property type="evidence" value="ECO:0007669"/>
    <property type="project" value="InterPro"/>
</dbReference>
<evidence type="ECO:0000256" key="8">
    <source>
        <dbReference type="ARBA" id="ARBA00022989"/>
    </source>
</evidence>
<dbReference type="FunFam" id="2.60.40.1180:FF:000001">
    <property type="entry name" value="Maltase-glucoamylase, intestinal"/>
    <property type="match status" value="4"/>
</dbReference>
<keyword evidence="18" id="KW-1185">Reference proteome</keyword>
<dbReference type="SMART" id="SM00018">
    <property type="entry name" value="PD"/>
    <property type="match status" value="4"/>
</dbReference>
<dbReference type="Pfam" id="PF01055">
    <property type="entry name" value="Glyco_hydro_31_2nd"/>
    <property type="match status" value="4"/>
</dbReference>
<dbReference type="InterPro" id="IPR013780">
    <property type="entry name" value="Glyco_hydro_b"/>
</dbReference>
<dbReference type="InterPro" id="IPR044913">
    <property type="entry name" value="P_trefoil_dom_sf"/>
</dbReference>
<protein>
    <recommendedName>
        <fullName evidence="13">Maltase</fullName>
    </recommendedName>
</protein>
<reference evidence="17" key="1">
    <citation type="submission" date="2022-12" db="EMBL/GenBank/DDBJ databases">
        <authorList>
            <person name="Alioto T."/>
            <person name="Alioto T."/>
            <person name="Gomez Garrido J."/>
        </authorList>
    </citation>
    <scope>NUCLEOTIDE SEQUENCE</scope>
</reference>
<dbReference type="SUPFAM" id="SSF51445">
    <property type="entry name" value="(Trans)glycosidases"/>
    <property type="match status" value="4"/>
</dbReference>
<dbReference type="InterPro" id="IPR011013">
    <property type="entry name" value="Gal_mutarotase_sf_dom"/>
</dbReference>
<feature type="disulfide bond" evidence="14">
    <location>
        <begin position="921"/>
        <end position="938"/>
    </location>
</feature>
<dbReference type="PANTHER" id="PTHR22762">
    <property type="entry name" value="ALPHA-GLUCOSIDASE"/>
    <property type="match status" value="1"/>
</dbReference>
<feature type="domain" description="P-type" evidence="16">
    <location>
        <begin position="2691"/>
        <end position="2739"/>
    </location>
</feature>
<evidence type="ECO:0000256" key="3">
    <source>
        <dbReference type="ARBA" id="ARBA00022641"/>
    </source>
</evidence>
<dbReference type="SUPFAM" id="SSF74650">
    <property type="entry name" value="Galactose mutarotase-like"/>
    <property type="match status" value="4"/>
</dbReference>
<dbReference type="SUPFAM" id="SSF51011">
    <property type="entry name" value="Glycosyl hydrolase domain"/>
    <property type="match status" value="4"/>
</dbReference>
<dbReference type="GO" id="GO:0004558">
    <property type="term" value="F:alpha-1,4-glucosidase activity"/>
    <property type="evidence" value="ECO:0007669"/>
    <property type="project" value="TreeGrafter"/>
</dbReference>
<keyword evidence="10 14" id="KW-1015">Disulfide bond</keyword>
<dbReference type="InterPro" id="IPR048395">
    <property type="entry name" value="Glyco_hydro_31_C"/>
</dbReference>
<dbReference type="GO" id="GO:0045177">
    <property type="term" value="C:apical part of cell"/>
    <property type="evidence" value="ECO:0007669"/>
    <property type="project" value="UniProtKB-ARBA"/>
</dbReference>
<evidence type="ECO:0000256" key="12">
    <source>
        <dbReference type="ARBA" id="ARBA00023295"/>
    </source>
</evidence>
<proteinExistence type="inferred from homology"/>
<evidence type="ECO:0000313" key="17">
    <source>
        <dbReference type="EMBL" id="CAI5775815.1"/>
    </source>
</evidence>
<keyword evidence="7" id="KW-0735">Signal-anchor</keyword>
<evidence type="ECO:0000256" key="14">
    <source>
        <dbReference type="PROSITE-ProRule" id="PRU00779"/>
    </source>
</evidence>
<dbReference type="Gene3D" id="4.10.110.10">
    <property type="entry name" value="Spasmolytic Protein, domain 1"/>
    <property type="match status" value="4"/>
</dbReference>
<dbReference type="CDD" id="cd14752">
    <property type="entry name" value="GH31_N"/>
    <property type="match status" value="4"/>
</dbReference>
<dbReference type="FunFam" id="2.60.40.1180:FF:000005">
    <property type="entry name" value="Maltase-glucoamylase, intestinal"/>
    <property type="match status" value="4"/>
</dbReference>
<keyword evidence="9 15" id="KW-0472">Membrane</keyword>
<evidence type="ECO:0000256" key="5">
    <source>
        <dbReference type="ARBA" id="ARBA00022737"/>
    </source>
</evidence>
<evidence type="ECO:0000256" key="4">
    <source>
        <dbReference type="ARBA" id="ARBA00022692"/>
    </source>
</evidence>
<dbReference type="Gene3D" id="3.20.20.80">
    <property type="entry name" value="Glycosidases"/>
    <property type="match status" value="4"/>
</dbReference>
<dbReference type="GO" id="GO:0012505">
    <property type="term" value="C:endomembrane system"/>
    <property type="evidence" value="ECO:0007669"/>
    <property type="project" value="UniProtKB-ARBA"/>
</dbReference>
<dbReference type="Gene3D" id="2.60.40.1760">
    <property type="entry name" value="glycosyl hydrolase (family 31)"/>
    <property type="match status" value="4"/>
</dbReference>
<accession>A0AA35KCZ8</accession>
<evidence type="ECO:0000256" key="11">
    <source>
        <dbReference type="ARBA" id="ARBA00023180"/>
    </source>
</evidence>
<keyword evidence="5" id="KW-0677">Repeat</keyword>
<organism evidence="17 18">
    <name type="scientific">Podarcis lilfordi</name>
    <name type="common">Lilford's wall lizard</name>
    <dbReference type="NCBI Taxonomy" id="74358"/>
    <lineage>
        <taxon>Eukaryota</taxon>
        <taxon>Metazoa</taxon>
        <taxon>Chordata</taxon>
        <taxon>Craniata</taxon>
        <taxon>Vertebrata</taxon>
        <taxon>Euteleostomi</taxon>
        <taxon>Lepidosauria</taxon>
        <taxon>Squamata</taxon>
        <taxon>Bifurcata</taxon>
        <taxon>Unidentata</taxon>
        <taxon>Episquamata</taxon>
        <taxon>Laterata</taxon>
        <taxon>Lacertibaenia</taxon>
        <taxon>Lacertidae</taxon>
        <taxon>Podarcis</taxon>
    </lineage>
</organism>
<comment type="caution">
    <text evidence="14">Lacks conserved residue(s) required for the propagation of feature annotation.</text>
</comment>
<dbReference type="InterPro" id="IPR030458">
    <property type="entry name" value="Glyco_hydro_31_AS"/>
</dbReference>
<keyword evidence="11" id="KW-0325">Glycoprotein</keyword>
<dbReference type="PROSITE" id="PS00129">
    <property type="entry name" value="GLYCOSYL_HYDROL_F31_1"/>
    <property type="match status" value="4"/>
</dbReference>
<evidence type="ECO:0000313" key="18">
    <source>
        <dbReference type="Proteomes" id="UP001178461"/>
    </source>
</evidence>
<name>A0AA35KCZ8_9SAUR</name>
<dbReference type="Pfam" id="PF00088">
    <property type="entry name" value="Trefoil"/>
    <property type="match status" value="4"/>
</dbReference>
<gene>
    <name evidence="17" type="ORF">PODLI_1B010854</name>
</gene>
<evidence type="ECO:0000256" key="2">
    <source>
        <dbReference type="ARBA" id="ARBA00007806"/>
    </source>
</evidence>
<evidence type="ECO:0000256" key="9">
    <source>
        <dbReference type="ARBA" id="ARBA00023136"/>
    </source>
</evidence>
<feature type="transmembrane region" description="Helical" evidence="15">
    <location>
        <begin position="12"/>
        <end position="32"/>
    </location>
</feature>
<evidence type="ECO:0000256" key="13">
    <source>
        <dbReference type="ARBA" id="ARBA00041343"/>
    </source>
</evidence>
<comment type="subcellular location">
    <subcellularLocation>
        <location evidence="1">Membrane</location>
        <topology evidence="1">Single-pass membrane protein</topology>
    </subcellularLocation>
</comment>
<dbReference type="Pfam" id="PF21365">
    <property type="entry name" value="Glyco_hydro_31_3rd"/>
    <property type="match status" value="4"/>
</dbReference>
<dbReference type="CDD" id="cd06602">
    <property type="entry name" value="GH31_MGAM_SI_GAA"/>
    <property type="match status" value="4"/>
</dbReference>
<keyword evidence="8 15" id="KW-1133">Transmembrane helix</keyword>
<feature type="domain" description="P-type" evidence="16">
    <location>
        <begin position="894"/>
        <end position="942"/>
    </location>
</feature>
<keyword evidence="12" id="KW-0326">Glycosidase</keyword>
<dbReference type="GO" id="GO:0005975">
    <property type="term" value="P:carbohydrate metabolic process"/>
    <property type="evidence" value="ECO:0007669"/>
    <property type="project" value="InterPro"/>
</dbReference>
<dbReference type="InterPro" id="IPR000322">
    <property type="entry name" value="Glyco_hydro_31_TIM"/>
</dbReference>
<dbReference type="Gene3D" id="2.60.40.1180">
    <property type="entry name" value="Golgi alpha-mannosidase II"/>
    <property type="match status" value="8"/>
</dbReference>
<evidence type="ECO:0000256" key="6">
    <source>
        <dbReference type="ARBA" id="ARBA00022801"/>
    </source>
</evidence>
<dbReference type="FunFam" id="3.20.20.80:FF:000016">
    <property type="entry name" value="Maltase-glucoamylase, intestinal"/>
    <property type="match status" value="4"/>
</dbReference>
<keyword evidence="4 15" id="KW-0812">Transmembrane</keyword>
<dbReference type="InterPro" id="IPR017853">
    <property type="entry name" value="GH"/>
</dbReference>
<keyword evidence="3" id="KW-0765">Sulfation</keyword>
<evidence type="ECO:0000256" key="1">
    <source>
        <dbReference type="ARBA" id="ARBA00004167"/>
    </source>
</evidence>
<evidence type="ECO:0000256" key="10">
    <source>
        <dbReference type="ARBA" id="ARBA00023157"/>
    </source>
</evidence>
<evidence type="ECO:0000259" key="16">
    <source>
        <dbReference type="PROSITE" id="PS51448"/>
    </source>
</evidence>
<feature type="domain" description="P-type" evidence="16">
    <location>
        <begin position="1799"/>
        <end position="1848"/>
    </location>
</feature>
<dbReference type="Pfam" id="PF13802">
    <property type="entry name" value="Gal_mutarotas_2"/>
    <property type="match status" value="1"/>
</dbReference>
<comment type="similarity">
    <text evidence="2">Belongs to the glycosyl hydrolase 31 family.</text>
</comment>
<sequence length="3589" mass="409311">MGRKEFTGLEVSLITLFLLAAIVASVLIGLLATGHTGFKGNGSEIHEFQQSDICTLRGCCWSPQNETSIPWCYFSNSHGYQVEGGQTDTETGFETTLTRIPAPSLFGNDIERLVLTAEYQTANRFRFKITDPDNKRYEVPHPNVSPFQGPKATNTNYRVEITENPFSIRVIRMSTNNVLFDTSIGPLVYSDQFLQLSIRLPSWNVYGIGEQVHRQYRHDFNWKTWPIFTRDAPPIGEMHNLYGAHTFFLCLEDGSGHSFGVFFMNSNAMDFALQPVPAVTYRTIGGILDFYVFLGNTPEQVVQEYLSLIGLPRMPAYWNLGFQICRWGYTDIADLRAAIERNREAGIPYDVQYTDIDYMEDKKDFTYDKIKFAGLPELVQELHNNGQKYVIILDPAISISGLRNNTPYMAYENGNQMKVWVNESDGVTPLVGEVWPGLTVFPDYSNPAADEWWTKECSDFHNQVPYDGLWVDMNEISNFFKGSKNGCPVNSLNYPPFTPKILDQVMYSKTLCMDAVQVAGKHYDVHSLYGYFMTIATDNALQKVFPGQRSFLLSRSTFAGSGKLTGHWLGDNFATWNDIKWSIQGILEFGLFGYPYIGADICGFSYDVDEELCRRWYQLGAFYPFSRSHNEELRNHKDPAFWGKNSLLMNTTKHYLNIRYTLLPYLYTLFYRAHSRGDTVSRPVQHEFYADPATWAIDRQFLWGPGLLITPVLDAGTDIVTAYMPDAAWYDYETGVVFPLRKQTVQLSLPADKIGLHLRGGYIFPTQQPANTTVYSRSKPMGLIIALDDAGKATGELFWDDGVTRDTVKNGHYLLYQFNVTNNVLYMTVAQNGYTDSNTFIFDELRILGLPYNATGVTVISNGVVQNKNLQVTYSAADKVATITNLQLKLGEDHRVSWEQVFSDSNRFDCHFEPNATKEKCEALGCTWSPAVEPVPFCYYPSNDGYTVEEIQYTPSGLTVNLGRGNGPVRRPRVSVTPIDTLRLEVKYHENNMLQFKIYDYSNKRYEVPVPLNVPSTPASTYEKRLYDVAVQNNPFGIQIRRRSTGTVIWDSQVPGFIFSDMFIQISTRLPSQYVYGFGETEHAHFRHEMDWHTWGMFARDQSPGYKLNTYGVHPFYMGLENDGNAHGVLLLNSNGMEVKLQPTPALTYRTIGGILDFYVVLGPTPEQVVQEYTALIGRPVMPPYWSLGFQLCRYGYGNDTEISDLYYAMRAAKIPYDVQYADIDYMERQLDFTIGPEFSKLPALVDKMKLDGMRFIIILFLSQSSSFQDPAISGNETKPYPPFTRGVEDDVFIKWPNSSDIVWGKVWPDYPGVVVNTSISWDEQTELYRAYVAFPDFFRNSTVQWWKREIQEFHTNPTNPANSIKFDGIWIDMNEPANFVNGAVGGCGNSELNFPVYIPNLLGREVGLSSKTLCMQSQQFLADGTPVRHYDVHNLYGWSQTKPTYDALQSATGERGIIIPRSTYPSSGKWAGHWLGDNFSQWDQLLKSIIGMMEFSLFGISYTGADICGFNGHTNYQMCARWMQLGAFYPFARNHNGLGYMRQDPVSFDQAFEDLSRNVLNTRYTLLPYLYTLLYEAHDHGSTVVRPLLHEFTDDRTTWDIDRQFLWGPALLISPVLDENQTTVNAYFPDARWYDYYTSKDIGVRGNYSVLQAELEHINLHLRGGYIIPWQLPDLNTNASRKQPMGLTVALDDNGAAQGLLYWDDGTTIDAYENGLYLLHTFNVSQNALDISLAHEGYFDPNNLKFSEIKILGLSSKPVNVMVFQNGAPISSSHNETYDSSTQLLHIQGLQLALGQKYTLKWGQPTEDTEKFNCYPYPEPTQSTCEERGCFWQVVSTPGVPHCFYPKNYGYTASNIQHSAEGVTADLQRNTIYPNPYGSQSPAVDQLRLVVTYHYNNMLQFKIYDPNHKRYEVPVPLFTPSSSQSTEASRLYQVDIVNNPFGLQIRRKSTGTIIWNSQVPGFTFSDMFIQIATRLPSQYVYGFGETEHTQFRRDMNWQTWGMFTKDQPPGYKLNSYGFHPFYMGLENDGSAHGVLLLNSNAMDVTFQPTPALTYRTIGGILDFYMVLGPKPEEVVQEYTALIGRPVMPPYWALGFQLCRYGYKNTSQVAEVYDAMRAARIPYDVQYTDIDYMERKLDFTLGKNFSDLPAFVDRIKSEGSRYIIILDPAISGNETEPYNTYTSGVQEDVFIKFINSTDIAWAKVWPDYPNVTVDENASLEVQLELYRAYVAFPDFLRSSTSRWWQRELVDYHANVLKYDGLWTDMNEPSNFIDGAVGGCRILYLNKPPYMPALVLRERGLDLVTLCMDTEQQLSDGTPVRHYDVHNLYGWSQAEPTYYGMRNATKERGIIITRSTYPSSGRWVGHWLGDNYARWDQLTKSVIGIMEFSLFGISYTGADICGFFNDTTYEMCARWMELGAFYTFSRNHNVMGTRRQDPVSFDARFEDISRNVLSIRYKLLPYLYTLMHNAHVSGSTVARPLLHEFVDETETWGIYKQFLWGPALLISPVLDQGAVTVNAYVPNARWYDYYTEKEVQGRKQYHVLDAPLEHINLHIRGGYIIPWQEPGITTNASRKNPMGLTIALDDNGNAEGQLYWDDGVSIDAYENGLYLFQTFKASQSVLDITVDHPGYSDPNNLAFSEIKILGVAADTPPSAIVLQNGAPIPSSHTASYNSTTQVFHIMGLQLSLGQAYSLKWGQAAHTEKFNCYPYPEPTQNTCESRGCVWEVVSTPGVPHCYYPSNYGYSASNVQSSPGRLTAELRRNTSIPNPYGPRSPPVDLLNLEVTYHYNDMLQFKIYDPNHRRYEVPVPLFTPNSPESTEANRLYEVEIVNNPFGIKIRRKSTGTVIWNSQVPGFTFSDMFIQIATRLPSQYVYGFGETEHTQFRRDMNWQTWGMFTKDQPPGYKLNSYGFHPFYMGLENDGSAHGVLLLNSNAMDVTFQPTPALTYRTIGGILDFYMVLGPTPEEVVQEYTALIGRPVMPPYWALGFQLCRYGYKNTSEVAEVYDAMRAARIPYDVQYTDIDYMERKLDFTLGKNFSDLPAFVDRIKSEGSRYIIILDPAISGNETEPYNTFTSGVQEDVFIKWINSSDIAWAKVWPDYPNVTVDENASLEVQLELYRAYVAFPDFLRSSTSQWWQRELVDYHANVLKYDGLWTDMNEPSNFIDGAVGGCRDQDLNKPPYMPALVLRERGLDLVTLCMDTEQRLSDGTPVRHYDVHNLYGWSQAEPTYYGMRNATKERGIIITRSTYPSSGRWVGHWLGDNYARWDQLTKSVIGIMEFSLFGISYTGADICGFFNDTTYEMCARWMELGAFYTFSRNHNVMGTRRQDPVSFDERFVNISRDVLSIRYRLLPYLYTLMHNAHVNGDTVARPLLHEFVGDKTTWDIYKQFLWGPAFLISPVLDQGAVTVHAYIPDARWYDYHTGKYIGVRRQFQDLAAPLEHINLHIRGGYIIPWQEPDITTNASRKNPLGLTVALDDNGNSRGELYWDDGITIDAYETANYYFSTFQVTQNTLNVTVVHNNLPDALVLRMGYLHIWGVTSSVTSVTVTYDGQTEPATLEYDSANQILKVDLTSKDYLIHKLAQVRWVTST</sequence>
<keyword evidence="6" id="KW-0378">Hydrolase</keyword>
<dbReference type="InterPro" id="IPR025887">
    <property type="entry name" value="Glyco_hydro_31_N_dom"/>
</dbReference>
<dbReference type="Proteomes" id="UP001178461">
    <property type="component" value="Chromosome 5"/>
</dbReference>
<dbReference type="InterPro" id="IPR000519">
    <property type="entry name" value="P_trefoil_dom"/>
</dbReference>
<evidence type="ECO:0000256" key="15">
    <source>
        <dbReference type="SAM" id="Phobius"/>
    </source>
</evidence>
<dbReference type="CDD" id="cd00111">
    <property type="entry name" value="Trefoil"/>
    <property type="match status" value="4"/>
</dbReference>
<dbReference type="EMBL" id="OX395130">
    <property type="protein sequence ID" value="CAI5775815.1"/>
    <property type="molecule type" value="Genomic_DNA"/>
</dbReference>
<dbReference type="PROSITE" id="PS51448">
    <property type="entry name" value="P_TREFOIL_2"/>
    <property type="match status" value="3"/>
</dbReference>
<evidence type="ECO:0000256" key="7">
    <source>
        <dbReference type="ARBA" id="ARBA00022968"/>
    </source>
</evidence>
<dbReference type="GO" id="GO:0005886">
    <property type="term" value="C:plasma membrane"/>
    <property type="evidence" value="ECO:0007669"/>
    <property type="project" value="UniProtKB-ARBA"/>
</dbReference>
<dbReference type="FunFam" id="2.60.40.1760:FF:000001">
    <property type="entry name" value="Maltase-glucoamylase, intestinal"/>
    <property type="match status" value="4"/>
</dbReference>
<dbReference type="GO" id="GO:0005737">
    <property type="term" value="C:cytoplasm"/>
    <property type="evidence" value="ECO:0007669"/>
    <property type="project" value="UniProtKB-ARBA"/>
</dbReference>
<dbReference type="PANTHER" id="PTHR22762:SF133">
    <property type="entry name" value="P-TYPE DOMAIN-CONTAINING PROTEIN"/>
    <property type="match status" value="1"/>
</dbReference>